<keyword evidence="5" id="KW-1185">Reference proteome</keyword>
<accession>A0A1M4SVM0</accession>
<sequence>MKKVLALMGSPRKGKNTDNLIDYLLNGIEENDYEINKIYLMDKKINPCTGCDYCGKTEACANKDDMETIYKDFDNSDIIILAAPIYFNSVNGLTKNMIDRCQKYWSLKYSIGKKYKQTEDRVGVFLATGGAPFSNNQFDGAIPVMDYFFRSINAKYKGNYFISNTDKEPIEKRLDVKDELYKIGKNIWSIRDFYLHR</sequence>
<dbReference type="AlphaFoldDB" id="A0A1M4SVM0"/>
<dbReference type="SUPFAM" id="SSF52218">
    <property type="entry name" value="Flavoproteins"/>
    <property type="match status" value="1"/>
</dbReference>
<dbReference type="RefSeq" id="WP_072972770.1">
    <property type="nucleotide sequence ID" value="NZ_FQTY01000001.1"/>
</dbReference>
<keyword evidence="2" id="KW-0288">FMN</keyword>
<evidence type="ECO:0000256" key="1">
    <source>
        <dbReference type="ARBA" id="ARBA00022630"/>
    </source>
</evidence>
<dbReference type="PANTHER" id="PTHR43278">
    <property type="entry name" value="NAD(P)H-DEPENDENT FMN-CONTAINING OXIDOREDUCTASE YWQN-RELATED"/>
    <property type="match status" value="1"/>
</dbReference>
<dbReference type="InterPro" id="IPR051796">
    <property type="entry name" value="ISF_SsuE-like"/>
</dbReference>
<dbReference type="GO" id="GO:0016491">
    <property type="term" value="F:oxidoreductase activity"/>
    <property type="evidence" value="ECO:0007669"/>
    <property type="project" value="InterPro"/>
</dbReference>
<reference evidence="5" key="1">
    <citation type="submission" date="2016-11" db="EMBL/GenBank/DDBJ databases">
        <authorList>
            <person name="Varghese N."/>
            <person name="Submissions S."/>
        </authorList>
    </citation>
    <scope>NUCLEOTIDE SEQUENCE [LARGE SCALE GENOMIC DNA]</scope>
    <source>
        <strain evidence="5">DSM 18095</strain>
    </source>
</reference>
<keyword evidence="1" id="KW-0285">Flavoprotein</keyword>
<feature type="domain" description="NADPH-dependent FMN reductase-like" evidence="3">
    <location>
        <begin position="3"/>
        <end position="132"/>
    </location>
</feature>
<dbReference type="STRING" id="1123404.SAMN02745784_00520"/>
<evidence type="ECO:0000313" key="4">
    <source>
        <dbReference type="EMBL" id="SHE36270.1"/>
    </source>
</evidence>
<name>A0A1M4SVM0_9FIRM</name>
<dbReference type="InterPro" id="IPR005025">
    <property type="entry name" value="FMN_Rdtase-like_dom"/>
</dbReference>
<dbReference type="Proteomes" id="UP000184114">
    <property type="component" value="Unassembled WGS sequence"/>
</dbReference>
<dbReference type="EMBL" id="FQTY01000001">
    <property type="protein sequence ID" value="SHE36270.1"/>
    <property type="molecule type" value="Genomic_DNA"/>
</dbReference>
<dbReference type="PANTHER" id="PTHR43278:SF2">
    <property type="entry name" value="IRON-SULFUR FLAVOPROTEIN"/>
    <property type="match status" value="1"/>
</dbReference>
<proteinExistence type="predicted"/>
<dbReference type="InterPro" id="IPR029039">
    <property type="entry name" value="Flavoprotein-like_sf"/>
</dbReference>
<protein>
    <submittedName>
        <fullName evidence="4">NADPH-dependent FMN reductase</fullName>
    </submittedName>
</protein>
<organism evidence="4 5">
    <name type="scientific">Tissierella praeacuta DSM 18095</name>
    <dbReference type="NCBI Taxonomy" id="1123404"/>
    <lineage>
        <taxon>Bacteria</taxon>
        <taxon>Bacillati</taxon>
        <taxon>Bacillota</taxon>
        <taxon>Tissierellia</taxon>
        <taxon>Tissierellales</taxon>
        <taxon>Tissierellaceae</taxon>
        <taxon>Tissierella</taxon>
    </lineage>
</organism>
<evidence type="ECO:0000259" key="3">
    <source>
        <dbReference type="Pfam" id="PF03358"/>
    </source>
</evidence>
<dbReference type="GeneID" id="90995204"/>
<evidence type="ECO:0000256" key="2">
    <source>
        <dbReference type="ARBA" id="ARBA00022643"/>
    </source>
</evidence>
<evidence type="ECO:0000313" key="5">
    <source>
        <dbReference type="Proteomes" id="UP000184114"/>
    </source>
</evidence>
<dbReference type="Gene3D" id="3.40.50.360">
    <property type="match status" value="1"/>
</dbReference>
<dbReference type="Pfam" id="PF03358">
    <property type="entry name" value="FMN_red"/>
    <property type="match status" value="1"/>
</dbReference>
<gene>
    <name evidence="4" type="ORF">SAMN02745784_00520</name>
</gene>